<evidence type="ECO:0000313" key="2">
    <source>
        <dbReference type="EMBL" id="EFX89943.1"/>
    </source>
</evidence>
<organism evidence="2 3">
    <name type="scientific">Daphnia pulex</name>
    <name type="common">Water flea</name>
    <dbReference type="NCBI Taxonomy" id="6669"/>
    <lineage>
        <taxon>Eukaryota</taxon>
        <taxon>Metazoa</taxon>
        <taxon>Ecdysozoa</taxon>
        <taxon>Arthropoda</taxon>
        <taxon>Crustacea</taxon>
        <taxon>Branchiopoda</taxon>
        <taxon>Diplostraca</taxon>
        <taxon>Cladocera</taxon>
        <taxon>Anomopoda</taxon>
        <taxon>Daphniidae</taxon>
        <taxon>Daphnia</taxon>
    </lineage>
</organism>
<name>E9FS02_DAPPU</name>
<keyword evidence="3" id="KW-1185">Reference proteome</keyword>
<dbReference type="HOGENOM" id="CLU_1742391_0_0_1"/>
<evidence type="ECO:0000256" key="1">
    <source>
        <dbReference type="SAM" id="MobiDB-lite"/>
    </source>
</evidence>
<feature type="compositionally biased region" description="Low complexity" evidence="1">
    <location>
        <begin position="20"/>
        <end position="48"/>
    </location>
</feature>
<feature type="region of interest" description="Disordered" evidence="1">
    <location>
        <begin position="20"/>
        <end position="124"/>
    </location>
</feature>
<gene>
    <name evidence="2" type="ORF">DAPPUDRAFT_299828</name>
</gene>
<evidence type="ECO:0000313" key="3">
    <source>
        <dbReference type="Proteomes" id="UP000000305"/>
    </source>
</evidence>
<dbReference type="InParanoid" id="E9FS02"/>
<feature type="compositionally biased region" description="Basic residues" evidence="1">
    <location>
        <begin position="105"/>
        <end position="119"/>
    </location>
</feature>
<accession>E9FS02</accession>
<dbReference type="KEGG" id="dpx:DAPPUDRAFT_299828"/>
<dbReference type="Proteomes" id="UP000000305">
    <property type="component" value="Unassembled WGS sequence"/>
</dbReference>
<protein>
    <submittedName>
        <fullName evidence="2">Uncharacterized protein</fullName>
    </submittedName>
</protein>
<sequence length="150" mass="16008">MVYLGEGATVATSGVERFFTSSSKNCNSSSSSSSSSSTSSNGGCNTTGPPFRRPPTAVDPVIMHPTINYKEKQAECPPIQMEPVDLSVNSRGGGHLVLTTDTSSRRRSSRSPESRKRRSSPANGIIDLRVNKSGRTLSPFSMHIVCTPLC</sequence>
<dbReference type="OrthoDB" id="6436759at2759"/>
<dbReference type="EMBL" id="GL732523">
    <property type="protein sequence ID" value="EFX89943.1"/>
    <property type="molecule type" value="Genomic_DNA"/>
</dbReference>
<reference evidence="2 3" key="1">
    <citation type="journal article" date="2011" name="Science">
        <title>The ecoresponsive genome of Daphnia pulex.</title>
        <authorList>
            <person name="Colbourne J.K."/>
            <person name="Pfrender M.E."/>
            <person name="Gilbert D."/>
            <person name="Thomas W.K."/>
            <person name="Tucker A."/>
            <person name="Oakley T.H."/>
            <person name="Tokishita S."/>
            <person name="Aerts A."/>
            <person name="Arnold G.J."/>
            <person name="Basu M.K."/>
            <person name="Bauer D.J."/>
            <person name="Caceres C.E."/>
            <person name="Carmel L."/>
            <person name="Casola C."/>
            <person name="Choi J.H."/>
            <person name="Detter J.C."/>
            <person name="Dong Q."/>
            <person name="Dusheyko S."/>
            <person name="Eads B.D."/>
            <person name="Frohlich T."/>
            <person name="Geiler-Samerotte K.A."/>
            <person name="Gerlach D."/>
            <person name="Hatcher P."/>
            <person name="Jogdeo S."/>
            <person name="Krijgsveld J."/>
            <person name="Kriventseva E.V."/>
            <person name="Kultz D."/>
            <person name="Laforsch C."/>
            <person name="Lindquist E."/>
            <person name="Lopez J."/>
            <person name="Manak J.R."/>
            <person name="Muller J."/>
            <person name="Pangilinan J."/>
            <person name="Patwardhan R.P."/>
            <person name="Pitluck S."/>
            <person name="Pritham E.J."/>
            <person name="Rechtsteiner A."/>
            <person name="Rho M."/>
            <person name="Rogozin I.B."/>
            <person name="Sakarya O."/>
            <person name="Salamov A."/>
            <person name="Schaack S."/>
            <person name="Shapiro H."/>
            <person name="Shiga Y."/>
            <person name="Skalitzky C."/>
            <person name="Smith Z."/>
            <person name="Souvorov A."/>
            <person name="Sung W."/>
            <person name="Tang Z."/>
            <person name="Tsuchiya D."/>
            <person name="Tu H."/>
            <person name="Vos H."/>
            <person name="Wang M."/>
            <person name="Wolf Y.I."/>
            <person name="Yamagata H."/>
            <person name="Yamada T."/>
            <person name="Ye Y."/>
            <person name="Shaw J.R."/>
            <person name="Andrews J."/>
            <person name="Crease T.J."/>
            <person name="Tang H."/>
            <person name="Lucas S.M."/>
            <person name="Robertson H.M."/>
            <person name="Bork P."/>
            <person name="Koonin E.V."/>
            <person name="Zdobnov E.M."/>
            <person name="Grigoriev I.V."/>
            <person name="Lynch M."/>
            <person name="Boore J.L."/>
        </authorList>
    </citation>
    <scope>NUCLEOTIDE SEQUENCE [LARGE SCALE GENOMIC DNA]</scope>
</reference>
<proteinExistence type="predicted"/>
<dbReference type="AlphaFoldDB" id="E9FS02"/>